<keyword evidence="3" id="KW-1185">Reference proteome</keyword>
<reference evidence="2" key="1">
    <citation type="submission" date="2023-06" db="EMBL/GenBank/DDBJ databases">
        <title>Genome-scale phylogeny and comparative genomics of the fungal order Sordariales.</title>
        <authorList>
            <consortium name="Lawrence Berkeley National Laboratory"/>
            <person name="Hensen N."/>
            <person name="Bonometti L."/>
            <person name="Westerberg I."/>
            <person name="Brannstrom I.O."/>
            <person name="Guillou S."/>
            <person name="Cros-Aarteil S."/>
            <person name="Calhoun S."/>
            <person name="Haridas S."/>
            <person name="Kuo A."/>
            <person name="Mondo S."/>
            <person name="Pangilinan J."/>
            <person name="Riley R."/>
            <person name="Labutti K."/>
            <person name="Andreopoulos B."/>
            <person name="Lipzen A."/>
            <person name="Chen C."/>
            <person name="Yanf M."/>
            <person name="Daum C."/>
            <person name="Ng V."/>
            <person name="Clum A."/>
            <person name="Steindorff A."/>
            <person name="Ohm R."/>
            <person name="Martin F."/>
            <person name="Silar P."/>
            <person name="Natvig D."/>
            <person name="Lalanne C."/>
            <person name="Gautier V."/>
            <person name="Ament-Velasquez S.L."/>
            <person name="Kruys A."/>
            <person name="Hutchinson M.I."/>
            <person name="Powell A.J."/>
            <person name="Barry K."/>
            <person name="Miller A.N."/>
            <person name="Grigoriev I.V."/>
            <person name="Debuchy R."/>
            <person name="Gladieux P."/>
            <person name="Thoren M.H."/>
            <person name="Johannesson H."/>
        </authorList>
    </citation>
    <scope>NUCLEOTIDE SEQUENCE</scope>
    <source>
        <strain evidence="2">CBS 540.89</strain>
    </source>
</reference>
<sequence>MMNARSTTSLLMILMLIFGVAISVPYPSRVGTSRSLQRLPVFPLPPPKKMRLLRMRRFKIESSNPLDVLHHGPTDGYRPASLVYFFQSHLLIFQFPKISPYCVSDR</sequence>
<keyword evidence="1" id="KW-0732">Signal</keyword>
<feature type="signal peptide" evidence="1">
    <location>
        <begin position="1"/>
        <end position="23"/>
    </location>
</feature>
<dbReference type="Proteomes" id="UP001172159">
    <property type="component" value="Unassembled WGS sequence"/>
</dbReference>
<proteinExistence type="predicted"/>
<dbReference type="AlphaFoldDB" id="A0AA40BKJ7"/>
<organism evidence="2 3">
    <name type="scientific">Apiosordaria backusii</name>
    <dbReference type="NCBI Taxonomy" id="314023"/>
    <lineage>
        <taxon>Eukaryota</taxon>
        <taxon>Fungi</taxon>
        <taxon>Dikarya</taxon>
        <taxon>Ascomycota</taxon>
        <taxon>Pezizomycotina</taxon>
        <taxon>Sordariomycetes</taxon>
        <taxon>Sordariomycetidae</taxon>
        <taxon>Sordariales</taxon>
        <taxon>Lasiosphaeriaceae</taxon>
        <taxon>Apiosordaria</taxon>
    </lineage>
</organism>
<protein>
    <submittedName>
        <fullName evidence="2">Uncharacterized protein</fullName>
    </submittedName>
</protein>
<gene>
    <name evidence="2" type="ORF">B0T21DRAFT_194242</name>
</gene>
<evidence type="ECO:0000313" key="3">
    <source>
        <dbReference type="Proteomes" id="UP001172159"/>
    </source>
</evidence>
<feature type="chain" id="PRO_5041350964" evidence="1">
    <location>
        <begin position="24"/>
        <end position="106"/>
    </location>
</feature>
<evidence type="ECO:0000256" key="1">
    <source>
        <dbReference type="SAM" id="SignalP"/>
    </source>
</evidence>
<dbReference type="EMBL" id="JAUKTV010000007">
    <property type="protein sequence ID" value="KAK0735896.1"/>
    <property type="molecule type" value="Genomic_DNA"/>
</dbReference>
<name>A0AA40BKJ7_9PEZI</name>
<evidence type="ECO:0000313" key="2">
    <source>
        <dbReference type="EMBL" id="KAK0735896.1"/>
    </source>
</evidence>
<comment type="caution">
    <text evidence="2">The sequence shown here is derived from an EMBL/GenBank/DDBJ whole genome shotgun (WGS) entry which is preliminary data.</text>
</comment>
<accession>A0AA40BKJ7</accession>